<dbReference type="SUPFAM" id="SSF52540">
    <property type="entry name" value="P-loop containing nucleoside triphosphate hydrolases"/>
    <property type="match status" value="1"/>
</dbReference>
<dbReference type="GO" id="GO:0005525">
    <property type="term" value="F:GTP binding"/>
    <property type="evidence" value="ECO:0007669"/>
    <property type="project" value="InterPro"/>
</dbReference>
<dbReference type="Pfam" id="PF25106">
    <property type="entry name" value="VWA_4"/>
    <property type="match status" value="1"/>
</dbReference>
<reference evidence="6" key="1">
    <citation type="submission" date="2021-02" db="EMBL/GenBank/DDBJ databases">
        <authorList>
            <person name="Nowell W R."/>
        </authorList>
    </citation>
    <scope>NUCLEOTIDE SEQUENCE</scope>
</reference>
<feature type="coiled-coil region" evidence="4">
    <location>
        <begin position="1580"/>
        <end position="1614"/>
    </location>
</feature>
<dbReference type="PROSITE" id="PS51717">
    <property type="entry name" value="G_VLIG"/>
    <property type="match status" value="1"/>
</dbReference>
<dbReference type="PANTHER" id="PTHR22796:SF1">
    <property type="entry name" value="VWFA DOMAIN-CONTAINING PROTEIN"/>
    <property type="match status" value="1"/>
</dbReference>
<evidence type="ECO:0000256" key="4">
    <source>
        <dbReference type="SAM" id="Coils"/>
    </source>
</evidence>
<dbReference type="PANTHER" id="PTHR22796">
    <property type="entry name" value="URG4-RELATED"/>
    <property type="match status" value="1"/>
</dbReference>
<evidence type="ECO:0000313" key="6">
    <source>
        <dbReference type="EMBL" id="CAF1422138.1"/>
    </source>
</evidence>
<evidence type="ECO:0000256" key="2">
    <source>
        <dbReference type="ARBA" id="ARBA00022525"/>
    </source>
</evidence>
<feature type="coiled-coil region" evidence="4">
    <location>
        <begin position="1308"/>
        <end position="1348"/>
    </location>
</feature>
<evidence type="ECO:0000259" key="5">
    <source>
        <dbReference type="PROSITE" id="PS51717"/>
    </source>
</evidence>
<keyword evidence="4" id="KW-0175">Coiled coil</keyword>
<dbReference type="Proteomes" id="UP000663855">
    <property type="component" value="Unassembled WGS sequence"/>
</dbReference>
<evidence type="ECO:0000256" key="1">
    <source>
        <dbReference type="ARBA" id="ARBA00004613"/>
    </source>
</evidence>
<gene>
    <name evidence="6" type="ORF">CJN711_LOCUS23065</name>
</gene>
<dbReference type="EMBL" id="CAJNOV010010805">
    <property type="protein sequence ID" value="CAF1422138.1"/>
    <property type="molecule type" value="Genomic_DNA"/>
</dbReference>
<name>A0A815MNL5_9BILA</name>
<sequence>MNTANEAKINSESTEIHRLFYVEDDNFSNGDEYKMAIDYQNMPKIVENLRQLDVQKAKIFGIFGDDMDVTKFLYSLFPDGQNKIESLFSNCDRMPTIWTIFNNIDLVFLLICNQDLALEKGNYFTVVMQRFLQDICHNIIICPSETFFTNFSTEHSFHGKPHGSRTYKLVKKELVDIQTPKNIKLDDKNIFKLVLDESCQNVLSTNNSPTTYCVRKIVQETNQTTANNRFNELKELLQKYFDIGTANLRTIFKLCDETRIFLSIKQKAKIEKVITDHVQLYNNQTAHIDHEVKSFINELIGKGKILSSLRHDTEKEIRKKLYEITKSWLIEPKHSKTTAEDCTEYLIGSLENHFKNKPSKFNITDEHRSEFISRMKKNDKKNEVRDLQELCIKFIILEAQSENQFDVHFDIHPLHYIPEFDTEHHLQHISVNSSAPIKITFNELNTFMNLSVLSESDRLALPRRIKLIACYRTSDGKSEIIIINRPNIVNERLSENDGYSILLHKNGFFKKIPDYSRFGIHLAYASSQNSQTLVFYHKTTGEVSRWSVNESGELKSHTILHQLDKSNQPSGVKSLALTAAQDLLILIDSTSTVYSIDISNETNAVTLLLYKTTNSSINQRDFMTNDGELYDNVQTIGEKNPIFFFQAKNCIDIIDQNYCQMFSIKLIHNAQFYKMQIFTDFFDTYCVLFNSQVNEVYCIQNLISDTRIERQESSNNLAESSQQYIGNRLLDIIKKGEIQFGVSDLMIETQYCLVLSPEYTSYCDKIKKYFKNLGVFGTLTIGYENMDLKCSTIDIECLIKTMLSRVPLQLCTIEMGTLVPLNNGRRDRMDHLSSKSFRIDMKAREISFSCLDYLLNNINENENIQIIGILGRQSTGKSYLLDIIFQTRFAVAAGRCTDGIWMSYVFLNNTHFVILDCEGLFSDQRTDNEEIKLISLLTAVCDITILSQDLGFSRFQDRLFALLSQAVEKISKSEKLFKGILLVAIRDISDNINKESFEAAENKFLDLQSRGKSGFLEQLFSNTFQIQLLHHYENRNFDHEVRGLRQLFFNYINTESQISRRWENGKTLADRLKILLVQLYTDDFIDSDEIHCEMKLVELIERMKKAWTTFDLNDEENIEINEQIIETTFNDKQYSIKLNHKKLYLEENASNQNFDNMCEFILNQLYPQNDSTTETDEEMNKIQVFVDKLIPEIMSYRSQQVKKWMIENFKQEFPIENNNIKDMKTKFLSTIEQYMRSFKLQICLKKCSICYLKCIKNSQHTQETKSLLEQKKEELKHILTSFEITDLKNIREHMEELNQKICTASANENNLRQRMNLLSIELKDLIEKEKIETQNDEYDSKIAIENEKIHGYHQKINDIYQQLKTLLPNNDLQDMNKLRQELDAELLLIIDPNQYNSDQLQTLVDLFHKNYKNGDKPKTDLLHWSIDGETIGITELIGHCQHQTPLFLAMMNKNIDQIFHYSIFIENNLKHIGKQLDEYKENLNNVETKINELKQKQINVQQETENTMKLIKENEIEEEEVAKEINDIKIQQETLSKTIYDDHQTNDTMNQLIHKKIQHYIENLKDKRNKIVHSHIYNDHETLETNKEKAVKTLQFLLDEKDQKERIITDYRKEMEETPDDHNRIHQCREEINSNEKTVKTIVEKLNRVQTKINSIETDQLLLEKMDEELYQIDQLKQSLHSSDERIQSKQKRLSQCLERVNKQKIEIKTLEEDDPDDFIEQEKQKLEKLNKQYDGLSTELNELEQQNLALYNNNTLLCKILNEQEFDLDKQNQILQDRHDELSKSLENLNEKNACILNNLSSNKAKLNEQNQQLSNISKELDDQNIAYGNCKEIVQFNGELNVSGNTLFESLNNVKNLLNTNLKRLNEIFQANTLIDDNAALSNAFKSADEELARLKTVRDQLSKQLDEITGNNRSFNFVNSQKCNEEYQSVIRKHKAASSLNENLKQQKLDSSIYSRLSKEISCLEKEAQNHCDCGTDHKCSGMCQICAAETITKQNLCMFKAGHNGEHKCDSGHICTKFCDICQFYDMPTSRCQFVYGHKEPERHQCEGTHQCPITCICSDPCATPLDLTQHKIHRCNKKDCWKPCMFPCGNLCATEDHNHDMTTESVTISIGRETRQMKKHLCDQSHYCQGICDAPGVCQQEYKTQQRKWKTESGEEFEYQHIEVQKVRGKCGVVIPAGKSSHDDTTSHQCDGHEQHTCQERCPDCGSFCRNRHGHKGFHRTLHRNKDLHVFTSTNPTDTIEIRSSESQETDARKYKVGESAKPENCSVSCKRRGRSHFHLVECPGGVGCLGKVLGNRAKHSDAAYYYGPDQPSPKQFDEILCSTYWSQHKWLPPVDNEADLKLINLCNAYCKDHVIREKNVLTAQDGAKGFCTSDAWHIGNHVFQCQADHSTLEMYQGIDVCFVIDTTGSMDKYFEKVKQAIIRIVNDNQTFLAKIKSKCDFQFAIVDYRDHEPEGDYIYHKCDFTNHTAAMDYVMNLKSGSGGDLPEAVLDGLDAACALNWRKNADHLLFHILDAPPHGKIYTKRPDKWSNGCPCGKTAQIILQAMKNKKIAYHILPCSNEINMMIGEFKKHIEVKTLAFNDKITFEGAIAKQVLEHLIDTEITLKKT</sequence>
<dbReference type="InterPro" id="IPR036465">
    <property type="entry name" value="vWFA_dom_sf"/>
</dbReference>
<comment type="caution">
    <text evidence="6">The sequence shown here is derived from an EMBL/GenBank/DDBJ whole genome shotgun (WGS) entry which is preliminary data.</text>
</comment>
<dbReference type="InterPro" id="IPR056861">
    <property type="entry name" value="HMCN1-like_VWA"/>
</dbReference>
<dbReference type="InterPro" id="IPR030383">
    <property type="entry name" value="G_VLIG_dom"/>
</dbReference>
<feature type="domain" description="VLIG-type G" evidence="5">
    <location>
        <begin position="861"/>
        <end position="949"/>
    </location>
</feature>
<dbReference type="InterPro" id="IPR027417">
    <property type="entry name" value="P-loop_NTPase"/>
</dbReference>
<dbReference type="Gene3D" id="3.40.50.300">
    <property type="entry name" value="P-loop containing nucleotide triphosphate hydrolases"/>
    <property type="match status" value="1"/>
</dbReference>
<feature type="coiled-coil region" evidence="4">
    <location>
        <begin position="1673"/>
        <end position="1914"/>
    </location>
</feature>
<dbReference type="CDD" id="cd00198">
    <property type="entry name" value="vWFA"/>
    <property type="match status" value="1"/>
</dbReference>
<evidence type="ECO:0000313" key="7">
    <source>
        <dbReference type="Proteomes" id="UP000663855"/>
    </source>
</evidence>
<comment type="subcellular location">
    <subcellularLocation>
        <location evidence="1">Secreted</location>
    </subcellularLocation>
</comment>
<dbReference type="SUPFAM" id="SSF53300">
    <property type="entry name" value="vWA-like"/>
    <property type="match status" value="1"/>
</dbReference>
<organism evidence="6 7">
    <name type="scientific">Rotaria magnacalcarata</name>
    <dbReference type="NCBI Taxonomy" id="392030"/>
    <lineage>
        <taxon>Eukaryota</taxon>
        <taxon>Metazoa</taxon>
        <taxon>Spiralia</taxon>
        <taxon>Gnathifera</taxon>
        <taxon>Rotifera</taxon>
        <taxon>Eurotatoria</taxon>
        <taxon>Bdelloidea</taxon>
        <taxon>Philodinida</taxon>
        <taxon>Philodinidae</taxon>
        <taxon>Rotaria</taxon>
    </lineage>
</organism>
<protein>
    <recommendedName>
        <fullName evidence="5">VLIG-type G domain-containing protein</fullName>
    </recommendedName>
</protein>
<keyword evidence="3" id="KW-0732">Signal</keyword>
<evidence type="ECO:0000256" key="3">
    <source>
        <dbReference type="ARBA" id="ARBA00022729"/>
    </source>
</evidence>
<proteinExistence type="predicted"/>
<accession>A0A815MNL5</accession>
<dbReference type="Gene3D" id="3.40.50.410">
    <property type="entry name" value="von Willebrand factor, type A domain"/>
    <property type="match status" value="1"/>
</dbReference>
<keyword evidence="2" id="KW-0964">Secreted</keyword>
<feature type="coiled-coil region" evidence="4">
    <location>
        <begin position="1469"/>
        <end position="1531"/>
    </location>
</feature>